<protein>
    <submittedName>
        <fullName evidence="2">Uncharacterized protein</fullName>
    </submittedName>
</protein>
<comment type="caution">
    <text evidence="2">The sequence shown here is derived from an EMBL/GenBank/DDBJ whole genome shotgun (WGS) entry which is preliminary data.</text>
</comment>
<evidence type="ECO:0000313" key="3">
    <source>
        <dbReference type="Proteomes" id="UP001066276"/>
    </source>
</evidence>
<accession>A0AAV7LTC7</accession>
<name>A0AAV7LTC7_PLEWA</name>
<organism evidence="2 3">
    <name type="scientific">Pleurodeles waltl</name>
    <name type="common">Iberian ribbed newt</name>
    <dbReference type="NCBI Taxonomy" id="8319"/>
    <lineage>
        <taxon>Eukaryota</taxon>
        <taxon>Metazoa</taxon>
        <taxon>Chordata</taxon>
        <taxon>Craniata</taxon>
        <taxon>Vertebrata</taxon>
        <taxon>Euteleostomi</taxon>
        <taxon>Amphibia</taxon>
        <taxon>Batrachia</taxon>
        <taxon>Caudata</taxon>
        <taxon>Salamandroidea</taxon>
        <taxon>Salamandridae</taxon>
        <taxon>Pleurodelinae</taxon>
        <taxon>Pleurodeles</taxon>
    </lineage>
</organism>
<feature type="compositionally biased region" description="Basic and acidic residues" evidence="1">
    <location>
        <begin position="50"/>
        <end position="65"/>
    </location>
</feature>
<dbReference type="AlphaFoldDB" id="A0AAV7LTC7"/>
<dbReference type="Proteomes" id="UP001066276">
    <property type="component" value="Chromosome 11"/>
</dbReference>
<evidence type="ECO:0000256" key="1">
    <source>
        <dbReference type="SAM" id="MobiDB-lite"/>
    </source>
</evidence>
<gene>
    <name evidence="2" type="ORF">NDU88_006715</name>
</gene>
<sequence>MASGTLDLSAPSRATSNHPEGRPPGPCGRTRGGGPPGAVRCTRWGPDSGVPRERSREPARRDSPRPRRSRGAAMAALPVPSSGAAGLPLVRPGVPVHRERAY</sequence>
<reference evidence="2" key="1">
    <citation type="journal article" date="2022" name="bioRxiv">
        <title>Sequencing and chromosome-scale assembly of the giantPleurodeles waltlgenome.</title>
        <authorList>
            <person name="Brown T."/>
            <person name="Elewa A."/>
            <person name="Iarovenko S."/>
            <person name="Subramanian E."/>
            <person name="Araus A.J."/>
            <person name="Petzold A."/>
            <person name="Susuki M."/>
            <person name="Suzuki K.-i.T."/>
            <person name="Hayashi T."/>
            <person name="Toyoda A."/>
            <person name="Oliveira C."/>
            <person name="Osipova E."/>
            <person name="Leigh N.D."/>
            <person name="Simon A."/>
            <person name="Yun M.H."/>
        </authorList>
    </citation>
    <scope>NUCLEOTIDE SEQUENCE</scope>
    <source>
        <strain evidence="2">20211129_DDA</strain>
        <tissue evidence="2">Liver</tissue>
    </source>
</reference>
<evidence type="ECO:0000313" key="2">
    <source>
        <dbReference type="EMBL" id="KAJ1093617.1"/>
    </source>
</evidence>
<proteinExistence type="predicted"/>
<keyword evidence="3" id="KW-1185">Reference proteome</keyword>
<dbReference type="EMBL" id="JANPWB010000015">
    <property type="protein sequence ID" value="KAJ1093617.1"/>
    <property type="molecule type" value="Genomic_DNA"/>
</dbReference>
<feature type="region of interest" description="Disordered" evidence="1">
    <location>
        <begin position="1"/>
        <end position="102"/>
    </location>
</feature>